<sequence>MACEAASQEFAKALNAWTSVERELQPLLLSYIGTAGSPGEPIVMGSVMFEHVQRLTEERDKAFERYRAAEAAFWAAKRRHRQ</sequence>
<gene>
    <name evidence="1" type="ORF">LCGC14_2610900</name>
</gene>
<name>A0A0F9CYN7_9ZZZZ</name>
<dbReference type="AlphaFoldDB" id="A0A0F9CYN7"/>
<organism evidence="1">
    <name type="scientific">marine sediment metagenome</name>
    <dbReference type="NCBI Taxonomy" id="412755"/>
    <lineage>
        <taxon>unclassified sequences</taxon>
        <taxon>metagenomes</taxon>
        <taxon>ecological metagenomes</taxon>
    </lineage>
</organism>
<evidence type="ECO:0000313" key="1">
    <source>
        <dbReference type="EMBL" id="KKL04953.1"/>
    </source>
</evidence>
<proteinExistence type="predicted"/>
<reference evidence="1" key="1">
    <citation type="journal article" date="2015" name="Nature">
        <title>Complex archaea that bridge the gap between prokaryotes and eukaryotes.</title>
        <authorList>
            <person name="Spang A."/>
            <person name="Saw J.H."/>
            <person name="Jorgensen S.L."/>
            <person name="Zaremba-Niedzwiedzka K."/>
            <person name="Martijn J."/>
            <person name="Lind A.E."/>
            <person name="van Eijk R."/>
            <person name="Schleper C."/>
            <person name="Guy L."/>
            <person name="Ettema T.J."/>
        </authorList>
    </citation>
    <scope>NUCLEOTIDE SEQUENCE</scope>
</reference>
<accession>A0A0F9CYN7</accession>
<protein>
    <submittedName>
        <fullName evidence="1">Uncharacterized protein</fullName>
    </submittedName>
</protein>
<comment type="caution">
    <text evidence="1">The sequence shown here is derived from an EMBL/GenBank/DDBJ whole genome shotgun (WGS) entry which is preliminary data.</text>
</comment>
<dbReference type="EMBL" id="LAZR01044318">
    <property type="protein sequence ID" value="KKL04953.1"/>
    <property type="molecule type" value="Genomic_DNA"/>
</dbReference>